<name>A0A0D2YJU2_FUSOF</name>
<sequence length="142" mass="16019">MIIRQAKHGKKKRDSTRRHADVETPSPAKCLKSTANQWRSDGSKTFSSTNDSQKYRSSMERGGLNDDDERTSEEPADPNPATALPTTSIVDETAAPESTDPAMEIILERRKMRLMEKSLYAFPKTNWKAQTQSLKADEYQPT</sequence>
<protein>
    <submittedName>
        <fullName evidence="2">Uncharacterized protein</fullName>
    </submittedName>
</protein>
<evidence type="ECO:0000256" key="1">
    <source>
        <dbReference type="SAM" id="MobiDB-lite"/>
    </source>
</evidence>
<dbReference type="AlphaFoldDB" id="A0A0D2YJU2"/>
<reference evidence="3" key="1">
    <citation type="journal article" date="2012" name="Mol. Plant Microbe Interact.">
        <title>A highly conserved effector in Fusarium oxysporum is required for full virulence on Arabidopsis.</title>
        <authorList>
            <person name="Thatcher L.F."/>
            <person name="Gardiner D.M."/>
            <person name="Kazan K."/>
            <person name="Manners J."/>
        </authorList>
    </citation>
    <scope>NUCLEOTIDE SEQUENCE [LARGE SCALE GENOMIC DNA]</scope>
    <source>
        <strain evidence="3">Fo5176</strain>
    </source>
</reference>
<feature type="region of interest" description="Disordered" evidence="1">
    <location>
        <begin position="1"/>
        <end position="102"/>
    </location>
</feature>
<dbReference type="EnsemblFungi" id="FOXG_16808T0">
    <property type="protein sequence ID" value="FOXG_16808P0"/>
    <property type="gene ID" value="FOXG_16808"/>
</dbReference>
<feature type="compositionally biased region" description="Polar residues" evidence="1">
    <location>
        <begin position="33"/>
        <end position="52"/>
    </location>
</feature>
<accession>A0A0D2YJU2</accession>
<organism evidence="2 3">
    <name type="scientific">Fusarium oxysporum (strain Fo5176)</name>
    <name type="common">Fusarium vascular wilt</name>
    <dbReference type="NCBI Taxonomy" id="660025"/>
    <lineage>
        <taxon>Eukaryota</taxon>
        <taxon>Fungi</taxon>
        <taxon>Dikarya</taxon>
        <taxon>Ascomycota</taxon>
        <taxon>Pezizomycotina</taxon>
        <taxon>Sordariomycetes</taxon>
        <taxon>Hypocreomycetidae</taxon>
        <taxon>Hypocreales</taxon>
        <taxon>Nectriaceae</taxon>
        <taxon>Fusarium</taxon>
        <taxon>Fusarium oxysporum species complex</taxon>
    </lineage>
</organism>
<evidence type="ECO:0000313" key="2">
    <source>
        <dbReference type="EnsemblFungi" id="FOXG_16808P0"/>
    </source>
</evidence>
<evidence type="ECO:0000313" key="3">
    <source>
        <dbReference type="Proteomes" id="UP000002489"/>
    </source>
</evidence>
<reference evidence="2" key="2">
    <citation type="submission" date="2025-08" db="UniProtKB">
        <authorList>
            <consortium name="EnsemblFungi"/>
        </authorList>
    </citation>
    <scope>IDENTIFICATION</scope>
    <source>
        <strain evidence="2">4287 / CBS 123668 / FGSC 9935 / NRRL 34936</strain>
    </source>
</reference>
<proteinExistence type="predicted"/>
<feature type="compositionally biased region" description="Basic residues" evidence="1">
    <location>
        <begin position="1"/>
        <end position="16"/>
    </location>
</feature>
<feature type="compositionally biased region" description="Acidic residues" evidence="1">
    <location>
        <begin position="65"/>
        <end position="76"/>
    </location>
</feature>
<dbReference type="Proteomes" id="UP000002489">
    <property type="component" value="Unassembled WGS sequence"/>
</dbReference>